<dbReference type="EMBL" id="AP022581">
    <property type="protein sequence ID" value="BBX99024.1"/>
    <property type="molecule type" value="Genomic_DNA"/>
</dbReference>
<organism evidence="1 2">
    <name type="scientific">Mycobacterium lacus</name>
    <dbReference type="NCBI Taxonomy" id="169765"/>
    <lineage>
        <taxon>Bacteria</taxon>
        <taxon>Bacillati</taxon>
        <taxon>Actinomycetota</taxon>
        <taxon>Actinomycetes</taxon>
        <taxon>Mycobacteriales</taxon>
        <taxon>Mycobacteriaceae</taxon>
        <taxon>Mycobacterium</taxon>
    </lineage>
</organism>
<reference evidence="1 2" key="1">
    <citation type="journal article" date="2019" name="Emerg. Microbes Infect.">
        <title>Comprehensive subspecies identification of 175 nontuberculous mycobacteria species based on 7547 genomic profiles.</title>
        <authorList>
            <person name="Matsumoto Y."/>
            <person name="Kinjo T."/>
            <person name="Motooka D."/>
            <person name="Nabeya D."/>
            <person name="Jung N."/>
            <person name="Uechi K."/>
            <person name="Horii T."/>
            <person name="Iida T."/>
            <person name="Fujita J."/>
            <person name="Nakamura S."/>
        </authorList>
    </citation>
    <scope>NUCLEOTIDE SEQUENCE [LARGE SCALE GENOMIC DNA]</scope>
    <source>
        <strain evidence="1 2">JCM 15657</strain>
    </source>
</reference>
<protein>
    <submittedName>
        <fullName evidence="1">Uncharacterized protein</fullName>
    </submittedName>
</protein>
<dbReference type="Proteomes" id="UP000466396">
    <property type="component" value="Chromosome"/>
</dbReference>
<dbReference type="STRING" id="169765.AWC15_01655"/>
<proteinExistence type="predicted"/>
<sequence length="74" mass="8499">MPDNEAELLRDRVAAIQESVLNGYPATTKPLLVGPRFRICRRHAQVGEIWRKREAGVRRYDLARDRAFIVAHAT</sequence>
<dbReference type="AlphaFoldDB" id="A0A1X1Y3V4"/>
<name>A0A1X1Y3V4_9MYCO</name>
<gene>
    <name evidence="1" type="ORF">MLAC_43180</name>
</gene>
<accession>A0A1X1Y3V4</accession>
<evidence type="ECO:0000313" key="1">
    <source>
        <dbReference type="EMBL" id="BBX99024.1"/>
    </source>
</evidence>
<evidence type="ECO:0000313" key="2">
    <source>
        <dbReference type="Proteomes" id="UP000466396"/>
    </source>
</evidence>
<dbReference type="KEGG" id="mlj:MLAC_43180"/>
<dbReference type="RefSeq" id="WP_163745371.1">
    <property type="nucleotide sequence ID" value="NZ_AP022581.1"/>
</dbReference>
<keyword evidence="2" id="KW-1185">Reference proteome</keyword>